<dbReference type="InterPro" id="IPR006076">
    <property type="entry name" value="FAD-dep_OxRdtase"/>
</dbReference>
<dbReference type="GO" id="GO:0050660">
    <property type="term" value="F:flavin adenine dinucleotide binding"/>
    <property type="evidence" value="ECO:0007669"/>
    <property type="project" value="InterPro"/>
</dbReference>
<dbReference type="Pfam" id="PF01266">
    <property type="entry name" value="DAO"/>
    <property type="match status" value="1"/>
</dbReference>
<dbReference type="OrthoDB" id="9794226at2"/>
<dbReference type="EMBL" id="CP015136">
    <property type="protein sequence ID" value="AMY12387.1"/>
    <property type="molecule type" value="Genomic_DNA"/>
</dbReference>
<keyword evidence="3" id="KW-0274">FAD</keyword>
<dbReference type="EC" id="1.5.3.1" evidence="6"/>
<comment type="cofactor">
    <cofactor evidence="1">
        <name>FAD</name>
        <dbReference type="ChEBI" id="CHEBI:57692"/>
    </cofactor>
</comment>
<proteinExistence type="predicted"/>
<dbReference type="GO" id="GO:0008115">
    <property type="term" value="F:sarcosine oxidase activity"/>
    <property type="evidence" value="ECO:0007669"/>
    <property type="project" value="UniProtKB-EC"/>
</dbReference>
<dbReference type="Proteomes" id="UP000076079">
    <property type="component" value="Chromosome"/>
</dbReference>
<evidence type="ECO:0000256" key="4">
    <source>
        <dbReference type="ARBA" id="ARBA00023002"/>
    </source>
</evidence>
<name>A0A143PUH6_LUTPR</name>
<dbReference type="PANTHER" id="PTHR10961">
    <property type="entry name" value="PEROXISOMAL SARCOSINE OXIDASE"/>
    <property type="match status" value="1"/>
</dbReference>
<evidence type="ECO:0000256" key="2">
    <source>
        <dbReference type="ARBA" id="ARBA00022630"/>
    </source>
</evidence>
<dbReference type="STRING" id="1855912.LuPra_05660"/>
<evidence type="ECO:0000313" key="6">
    <source>
        <dbReference type="EMBL" id="AMY12387.1"/>
    </source>
</evidence>
<evidence type="ECO:0000256" key="1">
    <source>
        <dbReference type="ARBA" id="ARBA00001974"/>
    </source>
</evidence>
<keyword evidence="2" id="KW-0285">Flavoprotein</keyword>
<evidence type="ECO:0000256" key="3">
    <source>
        <dbReference type="ARBA" id="ARBA00022827"/>
    </source>
</evidence>
<dbReference type="Gene3D" id="3.50.50.60">
    <property type="entry name" value="FAD/NAD(P)-binding domain"/>
    <property type="match status" value="1"/>
</dbReference>
<dbReference type="SUPFAM" id="SSF51905">
    <property type="entry name" value="FAD/NAD(P)-binding domain"/>
    <property type="match status" value="1"/>
</dbReference>
<dbReference type="RefSeq" id="WP_157899788.1">
    <property type="nucleotide sequence ID" value="NZ_CP015136.1"/>
</dbReference>
<organism evidence="6 7">
    <name type="scientific">Luteitalea pratensis</name>
    <dbReference type="NCBI Taxonomy" id="1855912"/>
    <lineage>
        <taxon>Bacteria</taxon>
        <taxon>Pseudomonadati</taxon>
        <taxon>Acidobacteriota</taxon>
        <taxon>Vicinamibacteria</taxon>
        <taxon>Vicinamibacterales</taxon>
        <taxon>Vicinamibacteraceae</taxon>
        <taxon>Luteitalea</taxon>
    </lineage>
</organism>
<sequence length="373" mass="40365">MKLHVVVVGAGAFGGWIALMLRRAGAAVTLVDAWGPGHARASSGGETRIIRGTYGDRAIYTHLAARAMRLWQEHDARTQRQFFHRTGALWLFSGNASFGEQSVEPMRAAGLPVEWLDPADARARWPQVGFTGVTHVLWEPEAGFALARRACENVVETLVAEGGQYLVGQVRSPEPAGGTLRAITLDDGRTLTADRFAFACGPWLGTMLPDVVGSRIRPSRQESFYFATPAGDAGWLPPRMPVWVDYGDRMIYGIPGNANRGFKVADDTNGATFDPTSGDRAHTPEMLAEARAFLRLRFPALADAPLLGSEVCQYELTSDSHFLIDRHPGASNVWLVGGGSGHGFKMGPAIGEYGAKLIIDDAQPEGAFRLGHR</sequence>
<reference evidence="6 7" key="1">
    <citation type="journal article" date="2016" name="Genome Announc.">
        <title>First Complete Genome Sequence of a Subdivision 6 Acidobacterium Strain.</title>
        <authorList>
            <person name="Huang S."/>
            <person name="Vieira S."/>
            <person name="Bunk B."/>
            <person name="Riedel T."/>
            <person name="Sproer C."/>
            <person name="Overmann J."/>
        </authorList>
    </citation>
    <scope>NUCLEOTIDE SEQUENCE [LARGE SCALE GENOMIC DNA]</scope>
    <source>
        <strain evidence="7">DSM 100886 HEG_-6_39</strain>
    </source>
</reference>
<dbReference type="Gene3D" id="3.30.9.10">
    <property type="entry name" value="D-Amino Acid Oxidase, subunit A, domain 2"/>
    <property type="match status" value="1"/>
</dbReference>
<keyword evidence="4 6" id="KW-0560">Oxidoreductase</keyword>
<gene>
    <name evidence="6" type="primary">soxA</name>
    <name evidence="6" type="ORF">LuPra_05660</name>
</gene>
<protein>
    <submittedName>
        <fullName evidence="6">Monomeric sarcosine oxidase</fullName>
        <ecNumber evidence="6">1.5.3.1</ecNumber>
    </submittedName>
</protein>
<dbReference type="SUPFAM" id="SSF54373">
    <property type="entry name" value="FAD-linked reductases, C-terminal domain"/>
    <property type="match status" value="1"/>
</dbReference>
<dbReference type="KEGG" id="abac:LuPra_05660"/>
<accession>A0A143PUH6</accession>
<reference evidence="7" key="2">
    <citation type="submission" date="2016-04" db="EMBL/GenBank/DDBJ databases">
        <title>First Complete Genome Sequence of a Subdivision 6 Acidobacterium.</title>
        <authorList>
            <person name="Huang S."/>
            <person name="Vieira S."/>
            <person name="Bunk B."/>
            <person name="Riedel T."/>
            <person name="Sproeer C."/>
            <person name="Overmann J."/>
        </authorList>
    </citation>
    <scope>NUCLEOTIDE SEQUENCE [LARGE SCALE GENOMIC DNA]</scope>
    <source>
        <strain evidence="7">DSM 100886 HEG_-6_39</strain>
    </source>
</reference>
<dbReference type="InterPro" id="IPR036188">
    <property type="entry name" value="FAD/NAD-bd_sf"/>
</dbReference>
<feature type="domain" description="FAD dependent oxidoreductase" evidence="5">
    <location>
        <begin position="4"/>
        <end position="356"/>
    </location>
</feature>
<keyword evidence="7" id="KW-1185">Reference proteome</keyword>
<evidence type="ECO:0000313" key="7">
    <source>
        <dbReference type="Proteomes" id="UP000076079"/>
    </source>
</evidence>
<dbReference type="InterPro" id="IPR045170">
    <property type="entry name" value="MTOX"/>
</dbReference>
<evidence type="ECO:0000259" key="5">
    <source>
        <dbReference type="Pfam" id="PF01266"/>
    </source>
</evidence>
<dbReference type="PANTHER" id="PTHR10961:SF46">
    <property type="entry name" value="PEROXISOMAL SARCOSINE OXIDASE"/>
    <property type="match status" value="1"/>
</dbReference>
<dbReference type="AlphaFoldDB" id="A0A143PUH6"/>